<dbReference type="GO" id="GO:0005737">
    <property type="term" value="C:cytoplasm"/>
    <property type="evidence" value="ECO:0007669"/>
    <property type="project" value="TreeGrafter"/>
</dbReference>
<dbReference type="InterPro" id="IPR018528">
    <property type="entry name" value="Preph_deHydtase_CS"/>
</dbReference>
<evidence type="ECO:0000256" key="9">
    <source>
        <dbReference type="RuleBase" id="RU361254"/>
    </source>
</evidence>
<reference evidence="13" key="1">
    <citation type="submission" date="2019-08" db="EMBL/GenBank/DDBJ databases">
        <authorList>
            <person name="Busch A."/>
        </authorList>
    </citation>
    <scope>NUCLEOTIDE SEQUENCE</scope>
    <source>
        <strain evidence="13">15T0085</strain>
        <strain evidence="12">17T1429</strain>
    </source>
</reference>
<reference evidence="13" key="2">
    <citation type="submission" date="2020-02" db="EMBL/GenBank/DDBJ databases">
        <title>Using affinity propagation clustering for identifying bacterial clades and subclades with whole-genome sequences of Francisella tularensis.</title>
        <authorList>
            <person name="Homeier-Bachmann T."/>
            <person name="Abdel-Glil M.Y."/>
            <person name="Hackbart A."/>
            <person name="Hotzel H."/>
            <person name="Tomaso H."/>
        </authorList>
    </citation>
    <scope>NUCLEOTIDE SEQUENCE</scope>
    <source>
        <strain evidence="13">15T0085</strain>
        <strain evidence="12">17T1429</strain>
    </source>
</reference>
<dbReference type="InterPro" id="IPR001086">
    <property type="entry name" value="Preph_deHydtase"/>
</dbReference>
<dbReference type="EC" id="4.2.1.51" evidence="2 9"/>
<proteinExistence type="predicted"/>
<dbReference type="CDD" id="cd13631">
    <property type="entry name" value="PBP2_Ct-PDT_like"/>
    <property type="match status" value="1"/>
</dbReference>
<feature type="domain" description="Prephenate dehydratase" evidence="10">
    <location>
        <begin position="3"/>
        <end position="183"/>
    </location>
</feature>
<dbReference type="Pfam" id="PF00800">
    <property type="entry name" value="PDT"/>
    <property type="match status" value="1"/>
</dbReference>
<evidence type="ECO:0000256" key="3">
    <source>
        <dbReference type="ARBA" id="ARBA00022605"/>
    </source>
</evidence>
<dbReference type="KEGG" id="ftv:CH67_1712"/>
<dbReference type="PROSITE" id="PS51171">
    <property type="entry name" value="PREPHENATE_DEHYDR_3"/>
    <property type="match status" value="1"/>
</dbReference>
<dbReference type="HOGENOM" id="CLU_035008_4_2_6"/>
<dbReference type="PANTHER" id="PTHR21022:SF19">
    <property type="entry name" value="PREPHENATE DEHYDRATASE-RELATED"/>
    <property type="match status" value="1"/>
</dbReference>
<evidence type="ECO:0000256" key="2">
    <source>
        <dbReference type="ARBA" id="ARBA00013147"/>
    </source>
</evidence>
<dbReference type="PANTHER" id="PTHR21022">
    <property type="entry name" value="PREPHENATE DEHYDRATASE P PROTEIN"/>
    <property type="match status" value="1"/>
</dbReference>
<dbReference type="InterPro" id="IPR045865">
    <property type="entry name" value="ACT-like_dom_sf"/>
</dbReference>
<evidence type="ECO:0000259" key="11">
    <source>
        <dbReference type="PROSITE" id="PS51671"/>
    </source>
</evidence>
<keyword evidence="3 9" id="KW-0028">Amino-acid biosynthesis</keyword>
<evidence type="ECO:0000259" key="10">
    <source>
        <dbReference type="PROSITE" id="PS51171"/>
    </source>
</evidence>
<dbReference type="InterPro" id="IPR002912">
    <property type="entry name" value="ACT_dom"/>
</dbReference>
<feature type="domain" description="ACT" evidence="11">
    <location>
        <begin position="198"/>
        <end position="275"/>
    </location>
</feature>
<dbReference type="FunFam" id="3.30.70.260:FF:000012">
    <property type="entry name" value="Prephenate dehydratase"/>
    <property type="match status" value="1"/>
</dbReference>
<evidence type="ECO:0000256" key="6">
    <source>
        <dbReference type="ARBA" id="ARBA00023239"/>
    </source>
</evidence>
<dbReference type="Pfam" id="PF01842">
    <property type="entry name" value="ACT"/>
    <property type="match status" value="1"/>
</dbReference>
<dbReference type="GO" id="GO:0004664">
    <property type="term" value="F:prephenate dehydratase activity"/>
    <property type="evidence" value="ECO:0007669"/>
    <property type="project" value="UniProtKB-UniRule"/>
</dbReference>
<evidence type="ECO:0000313" key="12">
    <source>
        <dbReference type="EMBL" id="NDR89159.1"/>
    </source>
</evidence>
<dbReference type="Gene3D" id="3.30.70.260">
    <property type="match status" value="1"/>
</dbReference>
<dbReference type="Gene3D" id="3.40.190.10">
    <property type="entry name" value="Periplasmic binding protein-like II"/>
    <property type="match status" value="2"/>
</dbReference>
<dbReference type="PIRSF" id="PIRSF001500">
    <property type="entry name" value="Chor_mut_pdt_Ppr"/>
    <property type="match status" value="1"/>
</dbReference>
<keyword evidence="6 9" id="KW-0456">Lyase</keyword>
<keyword evidence="5 9" id="KW-0584">Phenylalanine biosynthesis</keyword>
<feature type="site" description="Essential for prephenate dehydratase activity" evidence="8">
    <location>
        <position position="176"/>
    </location>
</feature>
<dbReference type="SUPFAM" id="SSF53850">
    <property type="entry name" value="Periplasmic binding protein-like II"/>
    <property type="match status" value="1"/>
</dbReference>
<evidence type="ECO:0000256" key="8">
    <source>
        <dbReference type="PIRSR" id="PIRSR001500-2"/>
    </source>
</evidence>
<dbReference type="EMBL" id="JAAGJP010000026">
    <property type="protein sequence ID" value="NDS68397.1"/>
    <property type="molecule type" value="Genomic_DNA"/>
</dbReference>
<dbReference type="GO" id="GO:0009094">
    <property type="term" value="P:L-phenylalanine biosynthetic process"/>
    <property type="evidence" value="ECO:0007669"/>
    <property type="project" value="UniProtKB-UniPathway"/>
</dbReference>
<dbReference type="UniPathway" id="UPA00121">
    <property type="reaction ID" value="UER00345"/>
</dbReference>
<dbReference type="OMA" id="PAINTRC"/>
<evidence type="ECO:0000313" key="13">
    <source>
        <dbReference type="EMBL" id="NDS68397.1"/>
    </source>
</evidence>
<dbReference type="SUPFAM" id="SSF55021">
    <property type="entry name" value="ACT-like"/>
    <property type="match status" value="1"/>
</dbReference>
<dbReference type="eggNOG" id="COG0077">
    <property type="taxonomic scope" value="Bacteria"/>
</dbReference>
<dbReference type="KEGG" id="ftc:DA46_1435"/>
<organism evidence="13">
    <name type="scientific">Francisella tularensis subsp. holarctica</name>
    <dbReference type="NCBI Taxonomy" id="119857"/>
    <lineage>
        <taxon>Bacteria</taxon>
        <taxon>Pseudomonadati</taxon>
        <taxon>Pseudomonadota</taxon>
        <taxon>Gammaproteobacteria</taxon>
        <taxon>Thiotrichales</taxon>
        <taxon>Francisellaceae</taxon>
        <taxon>Francisella</taxon>
    </lineage>
</organism>
<evidence type="ECO:0000256" key="7">
    <source>
        <dbReference type="ARBA" id="ARBA00047848"/>
    </source>
</evidence>
<gene>
    <name evidence="9 13" type="primary">pheA</name>
    <name evidence="13" type="ORF">FWI86_04870</name>
    <name evidence="12" type="ORF">FWJ04_05845</name>
</gene>
<dbReference type="NCBIfam" id="NF008865">
    <property type="entry name" value="PRK11898.1"/>
    <property type="match status" value="1"/>
</dbReference>
<evidence type="ECO:0000256" key="4">
    <source>
        <dbReference type="ARBA" id="ARBA00023141"/>
    </source>
</evidence>
<dbReference type="PROSITE" id="PS51671">
    <property type="entry name" value="ACT"/>
    <property type="match status" value="1"/>
</dbReference>
<dbReference type="AlphaFoldDB" id="A0A0B3VRW6"/>
<dbReference type="EMBL" id="JAAGKH010000040">
    <property type="protein sequence ID" value="NDR89159.1"/>
    <property type="molecule type" value="Genomic_DNA"/>
</dbReference>
<comment type="caution">
    <text evidence="13">The sequence shown here is derived from an EMBL/GenBank/DDBJ whole genome shotgun (WGS) entry which is preliminary data.</text>
</comment>
<dbReference type="InterPro" id="IPR008242">
    <property type="entry name" value="Chor_mutase/pphenate_deHydtase"/>
</dbReference>
<keyword evidence="4 9" id="KW-0057">Aromatic amino acid biosynthesis</keyword>
<dbReference type="PROSITE" id="PS00858">
    <property type="entry name" value="PREPHENATE_DEHYDR_2"/>
    <property type="match status" value="1"/>
</dbReference>
<evidence type="ECO:0000256" key="1">
    <source>
        <dbReference type="ARBA" id="ARBA00004741"/>
    </source>
</evidence>
<comment type="catalytic activity">
    <reaction evidence="7 9">
        <text>prephenate + H(+) = 3-phenylpyruvate + CO2 + H2O</text>
        <dbReference type="Rhea" id="RHEA:21648"/>
        <dbReference type="ChEBI" id="CHEBI:15377"/>
        <dbReference type="ChEBI" id="CHEBI:15378"/>
        <dbReference type="ChEBI" id="CHEBI:16526"/>
        <dbReference type="ChEBI" id="CHEBI:18005"/>
        <dbReference type="ChEBI" id="CHEBI:29934"/>
        <dbReference type="EC" id="4.2.1.51"/>
    </reaction>
</comment>
<dbReference type="CDD" id="cd04905">
    <property type="entry name" value="ACT_CM-PDT"/>
    <property type="match status" value="1"/>
</dbReference>
<sequence length="280" mass="31708">MIKVSFQGEHGAYSEQAITNFLEQQNIKDFQTVPCWSFSDAIEHTISGKSNFVMIPVENSLAGSVVPAYDELIKSNLKVKAEVVLKIKHCLMGLNDVEISEIESVISHPQALSQCANSLKKLKLTPEAFVDTAGAAKYIFEKNKRNHLAIAGELAAKTYGLKIFQHELEDEQFNYTRFLLMGYDDIKVNSADNKYKTTIIFSVEDKSNALVNTLNVFGKYNINLTKIESRPSRNRAWNYLFFIDFEGSDDDFNVQQALLEVLKKSTFLKVLGSYKSYHFS</sequence>
<name>A0A0B3VRW6_FRATU</name>
<protein>
    <recommendedName>
        <fullName evidence="2 9">Prephenate dehydratase</fullName>
        <shortName evidence="9">PDT</shortName>
        <ecNumber evidence="2 9">4.2.1.51</ecNumber>
    </recommendedName>
</protein>
<comment type="pathway">
    <text evidence="1 9">Amino-acid biosynthesis; L-phenylalanine biosynthesis; phenylpyruvate from prephenate: step 1/1.</text>
</comment>
<accession>A0A0B3VRW6</accession>
<evidence type="ECO:0000256" key="5">
    <source>
        <dbReference type="ARBA" id="ARBA00023222"/>
    </source>
</evidence>
<dbReference type="RefSeq" id="WP_003016545.1">
    <property type="nucleotide sequence ID" value="NZ_AP023459.1"/>
</dbReference>